<name>A0A8J7IHU4_9RHOB</name>
<keyword evidence="1" id="KW-0059">Arsenical resistance</keyword>
<accession>A0A8J7IHU4</accession>
<dbReference type="EMBL" id="JADCKQ010000002">
    <property type="protein sequence ID" value="MBI1492458.1"/>
    <property type="molecule type" value="Genomic_DNA"/>
</dbReference>
<gene>
    <name evidence="6" type="ORF">H1D41_02275</name>
</gene>
<keyword evidence="3" id="KW-0238">DNA-binding</keyword>
<evidence type="ECO:0000256" key="1">
    <source>
        <dbReference type="ARBA" id="ARBA00022849"/>
    </source>
</evidence>
<protein>
    <submittedName>
        <fullName evidence="6">Winged helix-turn-helix transcriptional regulator</fullName>
    </submittedName>
</protein>
<dbReference type="AlphaFoldDB" id="A0A8J7IHU4"/>
<dbReference type="PANTHER" id="PTHR33154:SF18">
    <property type="entry name" value="ARSENICAL RESISTANCE OPERON REPRESSOR"/>
    <property type="match status" value="1"/>
</dbReference>
<keyword evidence="4" id="KW-0804">Transcription</keyword>
<evidence type="ECO:0000313" key="7">
    <source>
        <dbReference type="Proteomes" id="UP000640583"/>
    </source>
</evidence>
<sequence length="105" mass="12229">MPKHENDENIARALKSLCHPRRIIIMRLLSETKGSELAFRQLQLATGLKNNTLLHHLREMERGWLLTRQRKGPETYYKLSADSLLHSMDLIHEIMNARFHSSQAA</sequence>
<dbReference type="PROSITE" id="PS50987">
    <property type="entry name" value="HTH_ARSR_2"/>
    <property type="match status" value="1"/>
</dbReference>
<evidence type="ECO:0000259" key="5">
    <source>
        <dbReference type="PROSITE" id="PS50987"/>
    </source>
</evidence>
<evidence type="ECO:0000256" key="2">
    <source>
        <dbReference type="ARBA" id="ARBA00023015"/>
    </source>
</evidence>
<dbReference type="Gene3D" id="1.10.10.10">
    <property type="entry name" value="Winged helix-like DNA-binding domain superfamily/Winged helix DNA-binding domain"/>
    <property type="match status" value="1"/>
</dbReference>
<dbReference type="PANTHER" id="PTHR33154">
    <property type="entry name" value="TRANSCRIPTIONAL REGULATOR, ARSR FAMILY"/>
    <property type="match status" value="1"/>
</dbReference>
<dbReference type="InterPro" id="IPR036388">
    <property type="entry name" value="WH-like_DNA-bd_sf"/>
</dbReference>
<dbReference type="InterPro" id="IPR051081">
    <property type="entry name" value="HTH_MetalResp_TranReg"/>
</dbReference>
<evidence type="ECO:0000256" key="3">
    <source>
        <dbReference type="ARBA" id="ARBA00023125"/>
    </source>
</evidence>
<dbReference type="Proteomes" id="UP000640583">
    <property type="component" value="Unassembled WGS sequence"/>
</dbReference>
<dbReference type="PRINTS" id="PR00778">
    <property type="entry name" value="HTHARSR"/>
</dbReference>
<dbReference type="SMART" id="SM00418">
    <property type="entry name" value="HTH_ARSR"/>
    <property type="match status" value="1"/>
</dbReference>
<dbReference type="GO" id="GO:0003700">
    <property type="term" value="F:DNA-binding transcription factor activity"/>
    <property type="evidence" value="ECO:0007669"/>
    <property type="project" value="InterPro"/>
</dbReference>
<dbReference type="RefSeq" id="WP_228847391.1">
    <property type="nucleotide sequence ID" value="NZ_JADCKQ010000002.1"/>
</dbReference>
<dbReference type="CDD" id="cd00090">
    <property type="entry name" value="HTH_ARSR"/>
    <property type="match status" value="1"/>
</dbReference>
<dbReference type="InterPro" id="IPR011991">
    <property type="entry name" value="ArsR-like_HTH"/>
</dbReference>
<comment type="caution">
    <text evidence="6">The sequence shown here is derived from an EMBL/GenBank/DDBJ whole genome shotgun (WGS) entry which is preliminary data.</text>
</comment>
<keyword evidence="2" id="KW-0805">Transcription regulation</keyword>
<keyword evidence="7" id="KW-1185">Reference proteome</keyword>
<evidence type="ECO:0000313" key="6">
    <source>
        <dbReference type="EMBL" id="MBI1492458.1"/>
    </source>
</evidence>
<proteinExistence type="predicted"/>
<feature type="domain" description="HTH arsR-type" evidence="5">
    <location>
        <begin position="2"/>
        <end position="102"/>
    </location>
</feature>
<reference evidence="6" key="1">
    <citation type="submission" date="2020-10" db="EMBL/GenBank/DDBJ databases">
        <title>Paenihalocynthiibacter styelae gen. nov., sp. nov., isolated from stalked sea squirt Styela clava.</title>
        <authorList>
            <person name="Kim Y.-O."/>
            <person name="Yoon J.-H."/>
        </authorList>
    </citation>
    <scope>NUCLEOTIDE SEQUENCE</scope>
    <source>
        <strain evidence="6">MYP1-1</strain>
    </source>
</reference>
<dbReference type="GO" id="GO:0046685">
    <property type="term" value="P:response to arsenic-containing substance"/>
    <property type="evidence" value="ECO:0007669"/>
    <property type="project" value="UniProtKB-KW"/>
</dbReference>
<dbReference type="InterPro" id="IPR036390">
    <property type="entry name" value="WH_DNA-bd_sf"/>
</dbReference>
<organism evidence="6 7">
    <name type="scientific">Halocynthiibacter styelae</name>
    <dbReference type="NCBI Taxonomy" id="2761955"/>
    <lineage>
        <taxon>Bacteria</taxon>
        <taxon>Pseudomonadati</taxon>
        <taxon>Pseudomonadota</taxon>
        <taxon>Alphaproteobacteria</taxon>
        <taxon>Rhodobacterales</taxon>
        <taxon>Paracoccaceae</taxon>
        <taxon>Halocynthiibacter</taxon>
    </lineage>
</organism>
<evidence type="ECO:0000256" key="4">
    <source>
        <dbReference type="ARBA" id="ARBA00023163"/>
    </source>
</evidence>
<dbReference type="GO" id="GO:0003677">
    <property type="term" value="F:DNA binding"/>
    <property type="evidence" value="ECO:0007669"/>
    <property type="project" value="UniProtKB-KW"/>
</dbReference>
<dbReference type="SUPFAM" id="SSF46785">
    <property type="entry name" value="Winged helix' DNA-binding domain"/>
    <property type="match status" value="1"/>
</dbReference>
<dbReference type="InterPro" id="IPR001845">
    <property type="entry name" value="HTH_ArsR_DNA-bd_dom"/>
</dbReference>